<dbReference type="FunFam" id="3.40.630.20:FF:000003">
    <property type="entry name" value="Pyrrolidone-carboxylate peptidase isoform A"/>
    <property type="match status" value="1"/>
</dbReference>
<name>A0A8S1MW00_9CILI</name>
<dbReference type="EMBL" id="CAJJDN010000048">
    <property type="protein sequence ID" value="CAD8085267.1"/>
    <property type="molecule type" value="Genomic_DNA"/>
</dbReference>
<protein>
    <recommendedName>
        <fullName evidence="3">Pyroglutamyl-peptidase I</fullName>
    </recommendedName>
</protein>
<dbReference type="Pfam" id="PF01470">
    <property type="entry name" value="Peptidase_C15"/>
    <property type="match status" value="1"/>
</dbReference>
<dbReference type="OrthoDB" id="407146at2759"/>
<dbReference type="PANTHER" id="PTHR23402">
    <property type="entry name" value="PROTEASE FAMILY C15 PYROGLUTAMYL-PEPTIDASE I-RELATED"/>
    <property type="match status" value="1"/>
</dbReference>
<evidence type="ECO:0000313" key="2">
    <source>
        <dbReference type="Proteomes" id="UP000692954"/>
    </source>
</evidence>
<dbReference type="Proteomes" id="UP000692954">
    <property type="component" value="Unassembled WGS sequence"/>
</dbReference>
<dbReference type="PANTHER" id="PTHR23402:SF1">
    <property type="entry name" value="PYROGLUTAMYL-PEPTIDASE I"/>
    <property type="match status" value="1"/>
</dbReference>
<gene>
    <name evidence="1" type="ORF">PSON_ATCC_30995.1.T0480070</name>
</gene>
<accession>A0A8S1MW00</accession>
<dbReference type="InterPro" id="IPR016125">
    <property type="entry name" value="Peptidase_C15-like"/>
</dbReference>
<sequence>MDNKNLHITISAFGKFGNVVTNPTSVIVSEFTKEFKDKYNIIHSEVLEVSTVACEQYLKNLPNHTLNIHFGVYDGSQEFNIEQCGYNLKDFGIPDMKGYLAHNECIEKDCEKDFCRQTKINTDLLVEYLSEKFPVEESSDPGRYICNYIYYCSLLKSQQCPNSACLFVHFPAFRTISKEIQVDFVENLLKTLHKLHQSGHLFK</sequence>
<evidence type="ECO:0000313" key="1">
    <source>
        <dbReference type="EMBL" id="CAD8085267.1"/>
    </source>
</evidence>
<reference evidence="1" key="1">
    <citation type="submission" date="2021-01" db="EMBL/GenBank/DDBJ databases">
        <authorList>
            <consortium name="Genoscope - CEA"/>
            <person name="William W."/>
        </authorList>
    </citation>
    <scope>NUCLEOTIDE SEQUENCE</scope>
</reference>
<organism evidence="1 2">
    <name type="scientific">Paramecium sonneborni</name>
    <dbReference type="NCBI Taxonomy" id="65129"/>
    <lineage>
        <taxon>Eukaryota</taxon>
        <taxon>Sar</taxon>
        <taxon>Alveolata</taxon>
        <taxon>Ciliophora</taxon>
        <taxon>Intramacronucleata</taxon>
        <taxon>Oligohymenophorea</taxon>
        <taxon>Peniculida</taxon>
        <taxon>Parameciidae</taxon>
        <taxon>Paramecium</taxon>
    </lineage>
</organism>
<proteinExistence type="predicted"/>
<comment type="caution">
    <text evidence="1">The sequence shown here is derived from an EMBL/GenBank/DDBJ whole genome shotgun (WGS) entry which is preliminary data.</text>
</comment>
<keyword evidence="2" id="KW-1185">Reference proteome</keyword>
<evidence type="ECO:0008006" key="3">
    <source>
        <dbReference type="Google" id="ProtNLM"/>
    </source>
</evidence>
<dbReference type="AlphaFoldDB" id="A0A8S1MW00"/>